<keyword evidence="4" id="KW-1185">Reference proteome</keyword>
<gene>
    <name evidence="3" type="ORF">GCM10022287_08680</name>
</gene>
<dbReference type="InterPro" id="IPR000914">
    <property type="entry name" value="SBP_5_dom"/>
</dbReference>
<dbReference type="SUPFAM" id="SSF53850">
    <property type="entry name" value="Periplasmic binding protein-like II"/>
    <property type="match status" value="1"/>
</dbReference>
<dbReference type="CDD" id="cd08509">
    <property type="entry name" value="PBP2_TmCBP_oligosaccharides_like"/>
    <property type="match status" value="1"/>
</dbReference>
<accession>A0ABP7ZU92</accession>
<dbReference type="PANTHER" id="PTHR30290">
    <property type="entry name" value="PERIPLASMIC BINDING COMPONENT OF ABC TRANSPORTER"/>
    <property type="match status" value="1"/>
</dbReference>
<organism evidence="3 4">
    <name type="scientific">Gryllotalpicola koreensis</name>
    <dbReference type="NCBI Taxonomy" id="993086"/>
    <lineage>
        <taxon>Bacteria</taxon>
        <taxon>Bacillati</taxon>
        <taxon>Actinomycetota</taxon>
        <taxon>Actinomycetes</taxon>
        <taxon>Micrococcales</taxon>
        <taxon>Microbacteriaceae</taxon>
        <taxon>Gryllotalpicola</taxon>
    </lineage>
</organism>
<reference evidence="4" key="1">
    <citation type="journal article" date="2019" name="Int. J. Syst. Evol. Microbiol.">
        <title>The Global Catalogue of Microorganisms (GCM) 10K type strain sequencing project: providing services to taxonomists for standard genome sequencing and annotation.</title>
        <authorList>
            <consortium name="The Broad Institute Genomics Platform"/>
            <consortium name="The Broad Institute Genome Sequencing Center for Infectious Disease"/>
            <person name="Wu L."/>
            <person name="Ma J."/>
        </authorList>
    </citation>
    <scope>NUCLEOTIDE SEQUENCE [LARGE SCALE GENOMIC DNA]</scope>
    <source>
        <strain evidence="4">JCM 17591</strain>
    </source>
</reference>
<feature type="domain" description="Solute-binding protein family 5" evidence="2">
    <location>
        <begin position="88"/>
        <end position="462"/>
    </location>
</feature>
<dbReference type="EMBL" id="BAABBW010000001">
    <property type="protein sequence ID" value="GAA4170568.1"/>
    <property type="molecule type" value="Genomic_DNA"/>
</dbReference>
<dbReference type="Gene3D" id="3.10.105.10">
    <property type="entry name" value="Dipeptide-binding Protein, Domain 3"/>
    <property type="match status" value="1"/>
</dbReference>
<evidence type="ECO:0000259" key="2">
    <source>
        <dbReference type="Pfam" id="PF00496"/>
    </source>
</evidence>
<dbReference type="InterPro" id="IPR030678">
    <property type="entry name" value="Peptide/Ni-bd"/>
</dbReference>
<evidence type="ECO:0000313" key="4">
    <source>
        <dbReference type="Proteomes" id="UP001501079"/>
    </source>
</evidence>
<sequence>MTITRKRLLFGAAAVAASAALALTGCTSGSNGNSSKAGGTTSVTLFSGQVGNFTENFNPLNNTGAYLQPTNGVIYEPLFYYNKAKAGKPVPLLGTSYSWNTDGTELTVKVRQGVKWSDGSAETTDDVVYSLNLVSNNPGLNTSGTEWVAKKTAADTVVIDFPTTSFTLEPQILGNEPIVPQKIWKNISDPTKVTNDKPVGTGPYELKSFTPQSFVLEKNPHYWGTGDNAPKVDQVRYVSLANADAATSALEAGQTDYMGAFLPTLKSIMSKHKNLSYSNSPQATTALFTCANVDLGCTGPQTDPAVRQALYNAMDRTQLDKQAAAGFSAPASSSLLLNTVNKSQITDPSYLEVPQTANVSKAKSTLEADGWKLNSDGYYAKDGQELDLTVNVVSGWTDYDTICQLLQGQFKAAGIKLAVNQMAQNAWSQAESTGKFEMSMNSINMGVSSDPYYQYSAYLASSATAKVGTPAPSTNTSRYSNAAVDAAIKQLATTNDDSAKQAAYKTIQDQIVKDMPYVPIYVNSALAEYNNSRATGWPTQDNQYAFPLPWGGNWGVGIVLKTIRPVK</sequence>
<keyword evidence="1" id="KW-0732">Signal</keyword>
<protein>
    <submittedName>
        <fullName evidence="3">ABC transporter substrate-binding protein</fullName>
    </submittedName>
</protein>
<dbReference type="Pfam" id="PF00496">
    <property type="entry name" value="SBP_bac_5"/>
    <property type="match status" value="1"/>
</dbReference>
<evidence type="ECO:0000313" key="3">
    <source>
        <dbReference type="EMBL" id="GAA4170568.1"/>
    </source>
</evidence>
<dbReference type="PROSITE" id="PS51257">
    <property type="entry name" value="PROKAR_LIPOPROTEIN"/>
    <property type="match status" value="1"/>
</dbReference>
<proteinExistence type="predicted"/>
<dbReference type="Gene3D" id="3.40.190.10">
    <property type="entry name" value="Periplasmic binding protein-like II"/>
    <property type="match status" value="1"/>
</dbReference>
<feature type="signal peptide" evidence="1">
    <location>
        <begin position="1"/>
        <end position="22"/>
    </location>
</feature>
<dbReference type="InterPro" id="IPR006311">
    <property type="entry name" value="TAT_signal"/>
</dbReference>
<comment type="caution">
    <text evidence="3">The sequence shown here is derived from an EMBL/GenBank/DDBJ whole genome shotgun (WGS) entry which is preliminary data.</text>
</comment>
<dbReference type="PIRSF" id="PIRSF002741">
    <property type="entry name" value="MppA"/>
    <property type="match status" value="1"/>
</dbReference>
<name>A0ABP7ZU92_9MICO</name>
<dbReference type="Proteomes" id="UP001501079">
    <property type="component" value="Unassembled WGS sequence"/>
</dbReference>
<dbReference type="RefSeq" id="WP_344752045.1">
    <property type="nucleotide sequence ID" value="NZ_BAABBW010000001.1"/>
</dbReference>
<evidence type="ECO:0000256" key="1">
    <source>
        <dbReference type="SAM" id="SignalP"/>
    </source>
</evidence>
<dbReference type="PROSITE" id="PS51318">
    <property type="entry name" value="TAT"/>
    <property type="match status" value="1"/>
</dbReference>
<feature type="chain" id="PRO_5045589353" evidence="1">
    <location>
        <begin position="23"/>
        <end position="567"/>
    </location>
</feature>
<dbReference type="Gene3D" id="3.90.76.10">
    <property type="entry name" value="Dipeptide-binding Protein, Domain 1"/>
    <property type="match status" value="1"/>
</dbReference>
<dbReference type="InterPro" id="IPR039424">
    <property type="entry name" value="SBP_5"/>
</dbReference>